<reference evidence="3" key="1">
    <citation type="journal article" date="2016" name="Nature">
        <title>Genome evolution in the allotetraploid frog Xenopus laevis.</title>
        <authorList>
            <person name="Session A.M."/>
            <person name="Uno Y."/>
            <person name="Kwon T."/>
            <person name="Chapman J.A."/>
            <person name="Toyoda A."/>
            <person name="Takahashi S."/>
            <person name="Fukui A."/>
            <person name="Hikosaka A."/>
            <person name="Suzuki A."/>
            <person name="Kondo M."/>
            <person name="van Heeringen S.J."/>
            <person name="Quigley I."/>
            <person name="Heinz S."/>
            <person name="Ogino H."/>
            <person name="Ochi H."/>
            <person name="Hellsten U."/>
            <person name="Lyons J.B."/>
            <person name="Simakov O."/>
            <person name="Putnam N."/>
            <person name="Stites J."/>
            <person name="Kuroki Y."/>
            <person name="Tanaka T."/>
            <person name="Michiue T."/>
            <person name="Watanabe M."/>
            <person name="Bogdanovic O."/>
            <person name="Lister R."/>
            <person name="Georgiou G."/>
            <person name="Paranjpe S.S."/>
            <person name="van Kruijsbergen I."/>
            <person name="Shu S."/>
            <person name="Carlson J."/>
            <person name="Kinoshita T."/>
            <person name="Ohta Y."/>
            <person name="Mawaribuchi S."/>
            <person name="Jenkins J."/>
            <person name="Grimwood J."/>
            <person name="Schmutz J."/>
            <person name="Mitros T."/>
            <person name="Mozaffari S.V."/>
            <person name="Suzuki Y."/>
            <person name="Haramoto Y."/>
            <person name="Yamamoto T.S."/>
            <person name="Takagi C."/>
            <person name="Heald R."/>
            <person name="Miller K."/>
            <person name="Haudenschild C."/>
            <person name="Kitzman J."/>
            <person name="Nakayama T."/>
            <person name="Izutsu Y."/>
            <person name="Robert J."/>
            <person name="Fortriede J."/>
            <person name="Burns K."/>
            <person name="Lotay V."/>
            <person name="Karimi K."/>
            <person name="Yasuoka Y."/>
            <person name="Dichmann D.S."/>
            <person name="Flajnik M.F."/>
            <person name="Houston D.W."/>
            <person name="Shendure J."/>
            <person name="DuPasquier L."/>
            <person name="Vize P.D."/>
            <person name="Zorn A.M."/>
            <person name="Ito M."/>
            <person name="Marcotte E.M."/>
            <person name="Wallingford J.B."/>
            <person name="Ito Y."/>
            <person name="Asashima M."/>
            <person name="Ueno N."/>
            <person name="Matsuda Y."/>
            <person name="Veenstra G.J."/>
            <person name="Fujiyama A."/>
            <person name="Harland R.M."/>
            <person name="Taira M."/>
            <person name="Rokhsar D.S."/>
        </authorList>
    </citation>
    <scope>NUCLEOTIDE SEQUENCE [LARGE SCALE GENOMIC DNA]</scope>
    <source>
        <strain evidence="3">J</strain>
    </source>
</reference>
<dbReference type="AlphaFoldDB" id="A0A974DKI7"/>
<name>A0A974DKI7_XENLA</name>
<dbReference type="Proteomes" id="UP000694892">
    <property type="component" value="Chromosome 2S"/>
</dbReference>
<evidence type="ECO:0000313" key="3">
    <source>
        <dbReference type="Proteomes" id="UP000694892"/>
    </source>
</evidence>
<dbReference type="EMBL" id="CM004469">
    <property type="protein sequence ID" value="OCT93100.1"/>
    <property type="molecule type" value="Genomic_DNA"/>
</dbReference>
<evidence type="ECO:0000313" key="2">
    <source>
        <dbReference type="EMBL" id="OCT93100.1"/>
    </source>
</evidence>
<feature type="transmembrane region" description="Helical" evidence="1">
    <location>
        <begin position="24"/>
        <end position="44"/>
    </location>
</feature>
<proteinExistence type="predicted"/>
<sequence length="68" mass="7791">MKCRACRDLHDEAHLANVWQQNRCILNIWLICVTLIVTSCATSYPSDILFLRIPGTTSVSSVLHSRYR</sequence>
<protein>
    <submittedName>
        <fullName evidence="2">Uncharacterized protein</fullName>
    </submittedName>
</protein>
<organism evidence="2 3">
    <name type="scientific">Xenopus laevis</name>
    <name type="common">African clawed frog</name>
    <dbReference type="NCBI Taxonomy" id="8355"/>
    <lineage>
        <taxon>Eukaryota</taxon>
        <taxon>Metazoa</taxon>
        <taxon>Chordata</taxon>
        <taxon>Craniata</taxon>
        <taxon>Vertebrata</taxon>
        <taxon>Euteleostomi</taxon>
        <taxon>Amphibia</taxon>
        <taxon>Batrachia</taxon>
        <taxon>Anura</taxon>
        <taxon>Pipoidea</taxon>
        <taxon>Pipidae</taxon>
        <taxon>Xenopodinae</taxon>
        <taxon>Xenopus</taxon>
        <taxon>Xenopus</taxon>
    </lineage>
</organism>
<keyword evidence="1" id="KW-0812">Transmembrane</keyword>
<evidence type="ECO:0000256" key="1">
    <source>
        <dbReference type="SAM" id="Phobius"/>
    </source>
</evidence>
<keyword evidence="1" id="KW-0472">Membrane</keyword>
<keyword evidence="1" id="KW-1133">Transmembrane helix</keyword>
<accession>A0A974DKI7</accession>
<gene>
    <name evidence="2" type="ORF">XELAEV_18016169mg</name>
</gene>